<name>A0A9Q6ENC0_NOSLI</name>
<protein>
    <submittedName>
        <fullName evidence="1">Uncharacterized protein</fullName>
    </submittedName>
</protein>
<dbReference type="EMBL" id="LAHD01000005">
    <property type="protein sequence ID" value="PHK06725.1"/>
    <property type="molecule type" value="Genomic_DNA"/>
</dbReference>
<sequence length="646" mass="69060">MRSQYASTITPPPPTVNVVSGSTTEASAGNKSIWIYCRNRAGITLFSLRTDVTIASNQGVEITLPSAIRKTASDIHEIGIVMSNDTVPENGCVVATYLGYEIDGTPTNLPATITLFRDTHFELRTVVANPTALPNSYRINGMRRLINSTNQIVEWKTRDANWVACLPQNFNPYIASTLTEGGCDIELSKITDTSAIIFPDYDSSGDLSEPVRFWIVNDTNFEIPQGKRIRLSVATDDEDVGADDFKGLLQLAFLGYVNTTTGALDTTDMVVSSGTFTYQGDKVTNLALPKPLLPNYGYVLQVQMAFDDADVGNSIAQGAIVKIYPRLAPNFSEYDPVADLLGNYIVATDERRRILPNGSGLDLVAGVGSGSIAFYKFRKLGKQLVPGLEANASDQKVIITNNGTCFVANSVPEETAALRALVSTVDGVGQISDWSTASALTNALLLRIVLMHPTTIRDDYPDVIAGMVAQLNATKVRVYVRPVGGGTIQVFDIPIVGEDGEEILVGSLVSSTASNLPTVPSNVGLFNIEGFVGSTVSGSSVFSTGNYQFCIAYLNINTVTSISHASPPCVYEREHGLEPPNIEVNPEVTILEPGSPASVTNTGIGGNAYLTFSLPLPDVSALNFDNILTDSNGSVLVDSNGNVLQA</sequence>
<dbReference type="RefSeq" id="WP_099066507.1">
    <property type="nucleotide sequence ID" value="NZ_LAHD01000005.1"/>
</dbReference>
<dbReference type="Proteomes" id="UP000222310">
    <property type="component" value="Unassembled WGS sequence"/>
</dbReference>
<dbReference type="AlphaFoldDB" id="A0A9Q6ENC0"/>
<comment type="caution">
    <text evidence="1">The sequence shown here is derived from an EMBL/GenBank/DDBJ whole genome shotgun (WGS) entry which is preliminary data.</text>
</comment>
<evidence type="ECO:0000313" key="2">
    <source>
        <dbReference type="Proteomes" id="UP000222310"/>
    </source>
</evidence>
<evidence type="ECO:0000313" key="1">
    <source>
        <dbReference type="EMBL" id="PHK06725.1"/>
    </source>
</evidence>
<dbReference type="GeneID" id="57094425"/>
<organism evidence="1 2">
    <name type="scientific">Nostoc linckia z8</name>
    <dbReference type="NCBI Taxonomy" id="1628746"/>
    <lineage>
        <taxon>Bacteria</taxon>
        <taxon>Bacillati</taxon>
        <taxon>Cyanobacteriota</taxon>
        <taxon>Cyanophyceae</taxon>
        <taxon>Nostocales</taxon>
        <taxon>Nostocaceae</taxon>
        <taxon>Nostoc</taxon>
    </lineage>
</organism>
<proteinExistence type="predicted"/>
<reference evidence="1 2" key="1">
    <citation type="submission" date="2015-02" db="EMBL/GenBank/DDBJ databases">
        <title>Nostoc linckia genome annotation.</title>
        <authorList>
            <person name="Zhou Z."/>
        </authorList>
    </citation>
    <scope>NUCLEOTIDE SEQUENCE [LARGE SCALE GENOMIC DNA]</scope>
    <source>
        <strain evidence="2">z8</strain>
    </source>
</reference>
<gene>
    <name evidence="1" type="ORF">VF08_03030</name>
</gene>
<accession>A0A9Q6ENC0</accession>